<evidence type="ECO:0000313" key="2">
    <source>
        <dbReference type="EMBL" id="VAX10295.1"/>
    </source>
</evidence>
<keyword evidence="1" id="KW-0812">Transmembrane</keyword>
<name>A0A3B1BVB6_9ZZZZ</name>
<proteinExistence type="predicted"/>
<organism evidence="2">
    <name type="scientific">hydrothermal vent metagenome</name>
    <dbReference type="NCBI Taxonomy" id="652676"/>
    <lineage>
        <taxon>unclassified sequences</taxon>
        <taxon>metagenomes</taxon>
        <taxon>ecological metagenomes</taxon>
    </lineage>
</organism>
<dbReference type="AlphaFoldDB" id="A0A3B1BVB6"/>
<sequence>MKAFLIYMTNHSLLAFFAVLGVTTVMTFFYLAATGILGETLSSISLGV</sequence>
<feature type="transmembrane region" description="Helical" evidence="1">
    <location>
        <begin position="12"/>
        <end position="33"/>
    </location>
</feature>
<keyword evidence="1" id="KW-1133">Transmembrane helix</keyword>
<reference evidence="2" key="1">
    <citation type="submission" date="2018-06" db="EMBL/GenBank/DDBJ databases">
        <authorList>
            <person name="Zhirakovskaya E."/>
        </authorList>
    </citation>
    <scope>NUCLEOTIDE SEQUENCE</scope>
</reference>
<protein>
    <submittedName>
        <fullName evidence="2">Uncharacterized protein</fullName>
    </submittedName>
</protein>
<keyword evidence="1" id="KW-0472">Membrane</keyword>
<dbReference type="EMBL" id="UOFY01000047">
    <property type="protein sequence ID" value="VAX10295.1"/>
    <property type="molecule type" value="Genomic_DNA"/>
</dbReference>
<gene>
    <name evidence="2" type="ORF">MNBD_GAMMA25-69</name>
</gene>
<accession>A0A3B1BVB6</accession>
<evidence type="ECO:0000256" key="1">
    <source>
        <dbReference type="SAM" id="Phobius"/>
    </source>
</evidence>